<comment type="caution">
    <text evidence="2">The sequence shown here is derived from an EMBL/GenBank/DDBJ whole genome shotgun (WGS) entry which is preliminary data.</text>
</comment>
<dbReference type="PANTHER" id="PTHR43404:SF1">
    <property type="entry name" value="MNN4P"/>
    <property type="match status" value="1"/>
</dbReference>
<dbReference type="InterPro" id="IPR007074">
    <property type="entry name" value="LicD/FKTN/FKRP_NTP_transf"/>
</dbReference>
<organism evidence="2 3">
    <name type="scientific">Lagenidium giganteum</name>
    <dbReference type="NCBI Taxonomy" id="4803"/>
    <lineage>
        <taxon>Eukaryota</taxon>
        <taxon>Sar</taxon>
        <taxon>Stramenopiles</taxon>
        <taxon>Oomycota</taxon>
        <taxon>Peronosporomycetes</taxon>
        <taxon>Pythiales</taxon>
        <taxon>Pythiaceae</taxon>
    </lineage>
</organism>
<gene>
    <name evidence="2" type="ORF">N0F65_000381</name>
</gene>
<protein>
    <recommendedName>
        <fullName evidence="1">LicD/FKTN/FKRP nucleotidyltransferase domain-containing protein</fullName>
    </recommendedName>
</protein>
<feature type="domain" description="LicD/FKTN/FKRP nucleotidyltransferase" evidence="1">
    <location>
        <begin position="15"/>
        <end position="54"/>
    </location>
</feature>
<evidence type="ECO:0000313" key="2">
    <source>
        <dbReference type="EMBL" id="DBA00090.1"/>
    </source>
</evidence>
<reference evidence="2" key="2">
    <citation type="journal article" date="2023" name="Microbiol Resour">
        <title>Decontamination and Annotation of the Draft Genome Sequence of the Oomycete Lagenidium giganteum ARSEF 373.</title>
        <authorList>
            <person name="Morgan W.R."/>
            <person name="Tartar A."/>
        </authorList>
    </citation>
    <scope>NUCLEOTIDE SEQUENCE</scope>
    <source>
        <strain evidence="2">ARSEF 373</strain>
    </source>
</reference>
<reference evidence="2" key="1">
    <citation type="submission" date="2022-11" db="EMBL/GenBank/DDBJ databases">
        <authorList>
            <person name="Morgan W.R."/>
            <person name="Tartar A."/>
        </authorList>
    </citation>
    <scope>NUCLEOTIDE SEQUENCE</scope>
    <source>
        <strain evidence="2">ARSEF 373</strain>
    </source>
</reference>
<dbReference type="Pfam" id="PF04991">
    <property type="entry name" value="LicD"/>
    <property type="match status" value="1"/>
</dbReference>
<accession>A0AAV2Z2W5</accession>
<dbReference type="InterPro" id="IPR052942">
    <property type="entry name" value="LPS_cholinephosphotransferase"/>
</dbReference>
<dbReference type="Proteomes" id="UP001146120">
    <property type="component" value="Unassembled WGS sequence"/>
</dbReference>
<dbReference type="EMBL" id="DAKRPA010000070">
    <property type="protein sequence ID" value="DBA00090.1"/>
    <property type="molecule type" value="Genomic_DNA"/>
</dbReference>
<evidence type="ECO:0000259" key="1">
    <source>
        <dbReference type="Pfam" id="PF04991"/>
    </source>
</evidence>
<sequence>MLIDLVGNFTALMNHHNLSYWVDSGTLLGAVRHQGLIPYDQDSDFGIDEDAYAYIRDNRIDVPAPYVLHVWNSSVNDRGNRDEPLPIRLINSDSGLYSDVFVFKRGVDRFGRPLLGPIPSGCFGSCAKCVIVDGEGHFEVPRDWIYPLATCKFAHFNVTCPRESIKYVEYMFGDDYMTPQ</sequence>
<dbReference type="AlphaFoldDB" id="A0AAV2Z2W5"/>
<keyword evidence="3" id="KW-1185">Reference proteome</keyword>
<name>A0AAV2Z2W5_9STRA</name>
<dbReference type="GO" id="GO:0009100">
    <property type="term" value="P:glycoprotein metabolic process"/>
    <property type="evidence" value="ECO:0007669"/>
    <property type="project" value="UniProtKB-ARBA"/>
</dbReference>
<proteinExistence type="predicted"/>
<dbReference type="PANTHER" id="PTHR43404">
    <property type="entry name" value="LIPOPOLYSACCHARIDE CHOLINEPHOSPHOTRANSFERASE LICD"/>
    <property type="match status" value="1"/>
</dbReference>
<evidence type="ECO:0000313" key="3">
    <source>
        <dbReference type="Proteomes" id="UP001146120"/>
    </source>
</evidence>